<feature type="transmembrane region" description="Helical" evidence="1">
    <location>
        <begin position="17"/>
        <end position="36"/>
    </location>
</feature>
<dbReference type="AlphaFoldDB" id="A0A5P9NF75"/>
<feature type="transmembrane region" description="Helical" evidence="1">
    <location>
        <begin position="91"/>
        <end position="109"/>
    </location>
</feature>
<reference evidence="2 3" key="1">
    <citation type="submission" date="2019-02" db="EMBL/GenBank/DDBJ databases">
        <authorList>
            <person name="Li S.-H."/>
        </authorList>
    </citation>
    <scope>NUCLEOTIDE SEQUENCE [LARGE SCALE GENOMIC DNA]</scope>
    <source>
        <strain evidence="2 3">IMCC14385</strain>
    </source>
</reference>
<keyword evidence="1" id="KW-1133">Transmembrane helix</keyword>
<accession>A0A5P9NF75</accession>
<keyword evidence="1" id="KW-0812">Transmembrane</keyword>
<protein>
    <recommendedName>
        <fullName evidence="4">Glycosyltransferase RgtA/B/C/D-like domain-containing protein</fullName>
    </recommendedName>
</protein>
<keyword evidence="1" id="KW-0472">Membrane</keyword>
<evidence type="ECO:0000313" key="2">
    <source>
        <dbReference type="EMBL" id="QFU74215.1"/>
    </source>
</evidence>
<dbReference type="OrthoDB" id="5729325at2"/>
<dbReference type="Proteomes" id="UP000326287">
    <property type="component" value="Chromosome"/>
</dbReference>
<name>A0A5P9NF75_9GAMM</name>
<sequence length="504" mass="57321">MHPNATSTYLPHLDYRWVFGASLILSAWLIAMDPLINRDAIIYLRAADAYLQHGFAASQQEFGRPLLSICIALIHKWTGLPILWAGQILTTLFYAVLCTGFVAVIHVLGGDRRVQLIGAVVVLSHPMLNHLRSSIMRDPIYWALLLLAFRELLLYLRNPALKYQIRWFSYIVLASLFRFEGLFFAALAPLALLFTRNLDQRLRHSLQLLVPQLVAIVAAGGGILLYHRSIGDNTTLFPAIERYLDRLQAFPDHFTTLSRNAGEAMLEFTALEDASIAVIAGLSAILAINICRAITWPWMIVLIWGRLSGMLGRLRRDDVTLLRAHALIALLYLALFMLINRFMLERYSMQLVLFLLLYLPFLLNTLWGAGGWRKAIVLVLLVGMSLDTVVTGDRDKLFVRDATEWVRENTATDVSIASNEKYIAYFSERTFDWSTALGQEFKLDALVAKKRNWQSKDYLVIYVRNRHEQQWANFLTANQLRETKTFASDNPKKGRVAIVPVADQ</sequence>
<proteinExistence type="predicted"/>
<evidence type="ECO:0008006" key="4">
    <source>
        <dbReference type="Google" id="ProtNLM"/>
    </source>
</evidence>
<dbReference type="RefSeq" id="WP_152660328.1">
    <property type="nucleotide sequence ID" value="NZ_CP036422.1"/>
</dbReference>
<dbReference type="KEGG" id="halc:EY643_00335"/>
<evidence type="ECO:0000313" key="3">
    <source>
        <dbReference type="Proteomes" id="UP000326287"/>
    </source>
</evidence>
<feature type="transmembrane region" description="Helical" evidence="1">
    <location>
        <begin position="351"/>
        <end position="369"/>
    </location>
</feature>
<keyword evidence="3" id="KW-1185">Reference proteome</keyword>
<gene>
    <name evidence="2" type="ORF">EY643_00335</name>
</gene>
<feature type="transmembrane region" description="Helical" evidence="1">
    <location>
        <begin position="139"/>
        <end position="156"/>
    </location>
</feature>
<feature type="transmembrane region" description="Helical" evidence="1">
    <location>
        <begin position="168"/>
        <end position="194"/>
    </location>
</feature>
<evidence type="ECO:0000256" key="1">
    <source>
        <dbReference type="SAM" id="Phobius"/>
    </source>
</evidence>
<feature type="transmembrane region" description="Helical" evidence="1">
    <location>
        <begin position="274"/>
        <end position="300"/>
    </location>
</feature>
<feature type="transmembrane region" description="Helical" evidence="1">
    <location>
        <begin position="320"/>
        <end position="339"/>
    </location>
</feature>
<feature type="transmembrane region" description="Helical" evidence="1">
    <location>
        <begin position="206"/>
        <end position="226"/>
    </location>
</feature>
<organism evidence="2 3">
    <name type="scientific">Halioglobus maricola</name>
    <dbReference type="NCBI Taxonomy" id="2601894"/>
    <lineage>
        <taxon>Bacteria</taxon>
        <taxon>Pseudomonadati</taxon>
        <taxon>Pseudomonadota</taxon>
        <taxon>Gammaproteobacteria</taxon>
        <taxon>Cellvibrionales</taxon>
        <taxon>Halieaceae</taxon>
        <taxon>Halioglobus</taxon>
    </lineage>
</organism>
<dbReference type="EMBL" id="CP036422">
    <property type="protein sequence ID" value="QFU74215.1"/>
    <property type="molecule type" value="Genomic_DNA"/>
</dbReference>